<reference evidence="1" key="1">
    <citation type="submission" date="2020-03" db="EMBL/GenBank/DDBJ databases">
        <title>The deep terrestrial virosphere.</title>
        <authorList>
            <person name="Holmfeldt K."/>
            <person name="Nilsson E."/>
            <person name="Simone D."/>
            <person name="Lopez-Fernandez M."/>
            <person name="Wu X."/>
            <person name="de Brujin I."/>
            <person name="Lundin D."/>
            <person name="Andersson A."/>
            <person name="Bertilsson S."/>
            <person name="Dopson M."/>
        </authorList>
    </citation>
    <scope>NUCLEOTIDE SEQUENCE</scope>
    <source>
        <strain evidence="1">MM415B00496</strain>
    </source>
</reference>
<sequence>MPEPYELYKKQGSVTASKEADNIPIEIGMMGFSLEDIDQGKKGMCVMPLGVRDSTKWGGRKWVRIKLGAAEAMRANRDIIIANEQGEAKEHTPVELSYQSVDGPYQRVTELFPLPITGTSRGITWTTSVLIVAAGNTELIPARAGYKIRVHGFCFSTKHPTSVDVALRSGDGGELKFRHVVAGDGGNVDMNLIDMCWECGTSKALNYYPQAAYATGVLVSVGYTLVSVG</sequence>
<organism evidence="1">
    <name type="scientific">viral metagenome</name>
    <dbReference type="NCBI Taxonomy" id="1070528"/>
    <lineage>
        <taxon>unclassified sequences</taxon>
        <taxon>metagenomes</taxon>
        <taxon>organismal metagenomes</taxon>
    </lineage>
</organism>
<name>A0A6M3J487_9ZZZZ</name>
<dbReference type="AlphaFoldDB" id="A0A6M3J487"/>
<accession>A0A6M3J487</accession>
<protein>
    <submittedName>
        <fullName evidence="1">Uncharacterized protein</fullName>
    </submittedName>
</protein>
<evidence type="ECO:0000313" key="1">
    <source>
        <dbReference type="EMBL" id="QJA64494.1"/>
    </source>
</evidence>
<dbReference type="EMBL" id="MT141520">
    <property type="protein sequence ID" value="QJA64494.1"/>
    <property type="molecule type" value="Genomic_DNA"/>
</dbReference>
<gene>
    <name evidence="1" type="ORF">MM415B00496_0052</name>
</gene>
<proteinExistence type="predicted"/>